<dbReference type="RefSeq" id="WP_153926154.1">
    <property type="nucleotide sequence ID" value="NZ_JACRWE010000003.1"/>
</dbReference>
<dbReference type="InterPro" id="IPR025714">
    <property type="entry name" value="Methyltranfer_dom"/>
</dbReference>
<evidence type="ECO:0000313" key="3">
    <source>
        <dbReference type="Proteomes" id="UP000609849"/>
    </source>
</evidence>
<evidence type="ECO:0000313" key="2">
    <source>
        <dbReference type="EMBL" id="MBC5996604.1"/>
    </source>
</evidence>
<comment type="caution">
    <text evidence="2">The sequence shown here is derived from an EMBL/GenBank/DDBJ whole genome shotgun (WGS) entry which is preliminary data.</text>
</comment>
<reference evidence="2 3" key="1">
    <citation type="submission" date="2020-08" db="EMBL/GenBank/DDBJ databases">
        <authorList>
            <person name="Liu C."/>
            <person name="Sun Q."/>
        </authorList>
    </citation>
    <scope>NUCLEOTIDE SEQUENCE [LARGE SCALE GENOMIC DNA]</scope>
    <source>
        <strain evidence="2 3">NSJ-18</strain>
    </source>
</reference>
<gene>
    <name evidence="2" type="ORF">H8923_07515</name>
</gene>
<sequence>MEDINFENLLNINTFGEENWKDKFSHYHPYQATSYSALNTLFENYKVNEDDYIVDFGCGKGRLIFYINYYFNASCLGIEMNNDFYKTCLDNKSSYLIKNKKLKDKIKFENTFAENYKISLNDNKFYFFNPFSLQIFIKVIDNILDSLEVNMRPVELILYYPSSDYIYYLENNTPFVIKNEIILDDLYDKDNNERFLVYKLSYC</sequence>
<name>A0ABR7JNU8_9FIRM</name>
<dbReference type="EMBL" id="JACRWE010000003">
    <property type="protein sequence ID" value="MBC5996604.1"/>
    <property type="molecule type" value="Genomic_DNA"/>
</dbReference>
<dbReference type="GO" id="GO:0008168">
    <property type="term" value="F:methyltransferase activity"/>
    <property type="evidence" value="ECO:0007669"/>
    <property type="project" value="UniProtKB-KW"/>
</dbReference>
<proteinExistence type="predicted"/>
<accession>A0ABR7JNU8</accession>
<keyword evidence="3" id="KW-1185">Reference proteome</keyword>
<keyword evidence="2" id="KW-0489">Methyltransferase</keyword>
<organism evidence="2 3">
    <name type="scientific">Romboutsia faecis</name>
    <dbReference type="NCBI Taxonomy" id="2764597"/>
    <lineage>
        <taxon>Bacteria</taxon>
        <taxon>Bacillati</taxon>
        <taxon>Bacillota</taxon>
        <taxon>Clostridia</taxon>
        <taxon>Peptostreptococcales</taxon>
        <taxon>Peptostreptococcaceae</taxon>
        <taxon>Romboutsia</taxon>
    </lineage>
</organism>
<dbReference type="Gene3D" id="3.40.50.150">
    <property type="entry name" value="Vaccinia Virus protein VP39"/>
    <property type="match status" value="1"/>
</dbReference>
<protein>
    <submittedName>
        <fullName evidence="2">Methyltransferase</fullName>
    </submittedName>
</protein>
<dbReference type="GO" id="GO:0032259">
    <property type="term" value="P:methylation"/>
    <property type="evidence" value="ECO:0007669"/>
    <property type="project" value="UniProtKB-KW"/>
</dbReference>
<feature type="domain" description="Methyltransferase" evidence="1">
    <location>
        <begin position="38"/>
        <end position="112"/>
    </location>
</feature>
<dbReference type="Pfam" id="PF13679">
    <property type="entry name" value="Methyltransf_32"/>
    <property type="match status" value="1"/>
</dbReference>
<dbReference type="Proteomes" id="UP000609849">
    <property type="component" value="Unassembled WGS sequence"/>
</dbReference>
<keyword evidence="2" id="KW-0808">Transferase</keyword>
<evidence type="ECO:0000259" key="1">
    <source>
        <dbReference type="Pfam" id="PF13679"/>
    </source>
</evidence>
<dbReference type="SUPFAM" id="SSF53335">
    <property type="entry name" value="S-adenosyl-L-methionine-dependent methyltransferases"/>
    <property type="match status" value="1"/>
</dbReference>
<dbReference type="InterPro" id="IPR029063">
    <property type="entry name" value="SAM-dependent_MTases_sf"/>
</dbReference>